<dbReference type="PROSITE" id="PS50883">
    <property type="entry name" value="EAL"/>
    <property type="match status" value="1"/>
</dbReference>
<evidence type="ECO:0000259" key="2">
    <source>
        <dbReference type="PROSITE" id="PS50887"/>
    </source>
</evidence>
<dbReference type="InterPro" id="IPR035919">
    <property type="entry name" value="EAL_sf"/>
</dbReference>
<feature type="domain" description="GGDEF" evidence="2">
    <location>
        <begin position="282"/>
        <end position="416"/>
    </location>
</feature>
<dbReference type="PANTHER" id="PTHR33121">
    <property type="entry name" value="CYCLIC DI-GMP PHOSPHODIESTERASE PDEF"/>
    <property type="match status" value="1"/>
</dbReference>
<dbReference type="PROSITE" id="PS50887">
    <property type="entry name" value="GGDEF"/>
    <property type="match status" value="1"/>
</dbReference>
<dbReference type="Gene3D" id="3.30.450.20">
    <property type="entry name" value="PAS domain"/>
    <property type="match status" value="1"/>
</dbReference>
<evidence type="ECO:0000313" key="4">
    <source>
        <dbReference type="Proteomes" id="UP001523566"/>
    </source>
</evidence>
<dbReference type="Gene3D" id="3.20.20.450">
    <property type="entry name" value="EAL domain"/>
    <property type="match status" value="1"/>
</dbReference>
<dbReference type="CDD" id="cd01948">
    <property type="entry name" value="EAL"/>
    <property type="match status" value="1"/>
</dbReference>
<protein>
    <submittedName>
        <fullName evidence="3">Bifunctional diguanylate cyclase/phosphodiesterase</fullName>
    </submittedName>
</protein>
<dbReference type="PANTHER" id="PTHR33121:SF70">
    <property type="entry name" value="SIGNALING PROTEIN YKOW"/>
    <property type="match status" value="1"/>
</dbReference>
<proteinExistence type="predicted"/>
<dbReference type="RefSeq" id="WP_262066145.1">
    <property type="nucleotide sequence ID" value="NZ_JAMXOD010000010.1"/>
</dbReference>
<accession>A0ABT1E950</accession>
<organism evidence="3 4">
    <name type="scientific">Aequitasia blattaphilus</name>
    <dbReference type="NCBI Taxonomy" id="2949332"/>
    <lineage>
        <taxon>Bacteria</taxon>
        <taxon>Bacillati</taxon>
        <taxon>Bacillota</taxon>
        <taxon>Clostridia</taxon>
        <taxon>Lachnospirales</taxon>
        <taxon>Lachnospiraceae</taxon>
        <taxon>Aequitasia</taxon>
    </lineage>
</organism>
<dbReference type="InterPro" id="IPR050706">
    <property type="entry name" value="Cyclic-di-GMP_PDE-like"/>
</dbReference>
<dbReference type="Proteomes" id="UP001523566">
    <property type="component" value="Unassembled WGS sequence"/>
</dbReference>
<dbReference type="SUPFAM" id="SSF141868">
    <property type="entry name" value="EAL domain-like"/>
    <property type="match status" value="1"/>
</dbReference>
<evidence type="ECO:0000313" key="3">
    <source>
        <dbReference type="EMBL" id="MCP1102358.1"/>
    </source>
</evidence>
<comment type="caution">
    <text evidence="3">The sequence shown here is derived from an EMBL/GenBank/DDBJ whole genome shotgun (WGS) entry which is preliminary data.</text>
</comment>
<evidence type="ECO:0000259" key="1">
    <source>
        <dbReference type="PROSITE" id="PS50883"/>
    </source>
</evidence>
<dbReference type="InterPro" id="IPR000160">
    <property type="entry name" value="GGDEF_dom"/>
</dbReference>
<reference evidence="3 4" key="1">
    <citation type="journal article" date="2022" name="Genome Biol. Evol.">
        <title>Host diet, physiology and behaviors set the stage for Lachnospiraceae cladogenesis.</title>
        <authorList>
            <person name="Vera-Ponce De Leon A."/>
            <person name="Schneider M."/>
            <person name="Jahnes B.C."/>
            <person name="Sadowski V."/>
            <person name="Camuy-Velez L.A."/>
            <person name="Duan J."/>
            <person name="Sabree Z.L."/>
        </authorList>
    </citation>
    <scope>NUCLEOTIDE SEQUENCE [LARGE SCALE GENOMIC DNA]</scope>
    <source>
        <strain evidence="3 4">PAL113</strain>
    </source>
</reference>
<dbReference type="SMART" id="SM00267">
    <property type="entry name" value="GGDEF"/>
    <property type="match status" value="1"/>
</dbReference>
<dbReference type="InterPro" id="IPR001633">
    <property type="entry name" value="EAL_dom"/>
</dbReference>
<dbReference type="InterPro" id="IPR043128">
    <property type="entry name" value="Rev_trsase/Diguanyl_cyclase"/>
</dbReference>
<dbReference type="Pfam" id="PF00563">
    <property type="entry name" value="EAL"/>
    <property type="match status" value="1"/>
</dbReference>
<dbReference type="InterPro" id="IPR029787">
    <property type="entry name" value="Nucleotide_cyclase"/>
</dbReference>
<dbReference type="Pfam" id="PF00990">
    <property type="entry name" value="GGDEF"/>
    <property type="match status" value="1"/>
</dbReference>
<gene>
    <name evidence="3" type="ORF">NK125_08040</name>
</gene>
<dbReference type="SMART" id="SM00052">
    <property type="entry name" value="EAL"/>
    <property type="match status" value="1"/>
</dbReference>
<sequence length="681" mass="80088">MKDRINVLAKAIKVENIQKLQDTFITLFQVPITLLDVKGTSITENTIEEIVPKKEVLELVNRNQKTLLEARKELPERGIVTETLPLILKNHLLGSWAFVYPMHDNKREDFIQYLRSANQVLEVTLENNKNIYDIFDDFINLTNANMVLTDYESGKIIMCNDQYRESLQNYEKISVSENTSIYDFEIEFIPKEIREALRGEEEQNKQSYTWEIYVERLSKWFEFVSRSINWMDGRLAILTTFADITEKKNEEERIHYLAYNDKRLGIPNGIKLFEDIQNLGINSHYMICFNVQGLRKVNNLYGRESGDKLLKNIVTWISKVLNFRYPIYRIEKDDFVVFADNSSELETMNVARFLHNRFEQPWDIDLDEVFQEIFVGVHMGVIEVDNSMESYERMQNVIDKVMTYARKENRLILFDERINEELKELLKFEEDLKFCVLNNMNGFSLNFQPIVEAATGRWIGCEALCRWNRPEFGPVRPDLFILEAEKLGLINILTKWVLTEAIRNVKEWELDKCERFMLDVNLSPIQLRDRELVGLIREVLNYYNYPAEKLSLEITESAEVHFDEKTLKQLDYIRETGISLSLDDFGIGYATFSNLRVLPVDVLKTDRSFMMGIEEDEYLQYMMKVMVEFAHAADIEVIAEGVETEEQLNILKENGVGMIQGYYFSRPLPTDLMEENLHKFQ</sequence>
<dbReference type="SUPFAM" id="SSF55073">
    <property type="entry name" value="Nucleotide cyclase"/>
    <property type="match status" value="1"/>
</dbReference>
<dbReference type="EMBL" id="JAMZFW010000010">
    <property type="protein sequence ID" value="MCP1102358.1"/>
    <property type="molecule type" value="Genomic_DNA"/>
</dbReference>
<feature type="domain" description="EAL" evidence="1">
    <location>
        <begin position="425"/>
        <end position="681"/>
    </location>
</feature>
<name>A0ABT1E950_9FIRM</name>
<dbReference type="Gene3D" id="3.30.70.270">
    <property type="match status" value="1"/>
</dbReference>
<keyword evidence="4" id="KW-1185">Reference proteome</keyword>